<evidence type="ECO:0000256" key="1">
    <source>
        <dbReference type="SAM" id="MobiDB-lite"/>
    </source>
</evidence>
<feature type="region of interest" description="Disordered" evidence="1">
    <location>
        <begin position="38"/>
        <end position="65"/>
    </location>
</feature>
<accession>A0A0J1G359</accession>
<gene>
    <name evidence="2" type="ORF">EOS_07635</name>
</gene>
<feature type="compositionally biased region" description="Low complexity" evidence="1">
    <location>
        <begin position="16"/>
        <end position="25"/>
    </location>
</feature>
<organism evidence="2 3">
    <name type="scientific">Caballeronia mineralivorans PML1(12)</name>
    <dbReference type="NCBI Taxonomy" id="908627"/>
    <lineage>
        <taxon>Bacteria</taxon>
        <taxon>Pseudomonadati</taxon>
        <taxon>Pseudomonadota</taxon>
        <taxon>Betaproteobacteria</taxon>
        <taxon>Burkholderiales</taxon>
        <taxon>Burkholderiaceae</taxon>
        <taxon>Caballeronia</taxon>
    </lineage>
</organism>
<reference evidence="2 3" key="1">
    <citation type="journal article" date="2015" name="Genome Announc.">
        <title>Draft Genome Sequence of Burkholderia sp. Strain PML1(12), an Ectomycorrhizosphere-Inhabiting Bacterium with Effective Mineral-Weathering Ability.</title>
        <authorList>
            <person name="Uroz S."/>
            <person name="Oger P."/>
        </authorList>
    </citation>
    <scope>NUCLEOTIDE SEQUENCE [LARGE SCALE GENOMIC DNA]</scope>
    <source>
        <strain evidence="3">PML1(12)</strain>
    </source>
</reference>
<dbReference type="AlphaFoldDB" id="A0A0J1G359"/>
<sequence>MSSDADTCPHCGADHGGTSAATKSASFASGMRLPFGARREALSTPSPYPSVPEEEELAGTGEQRWDMSKTVTLGAVALALVAGGVIYSQHGDNATTRSETPAGQSAYGAIDMKTAHNTPAPAPAPAPLPAVPATRSATAVKQAQTPAAPSVAAREALPAES</sequence>
<keyword evidence="3" id="KW-1185">Reference proteome</keyword>
<proteinExistence type="predicted"/>
<feature type="compositionally biased region" description="Polar residues" evidence="1">
    <location>
        <begin position="90"/>
        <end position="103"/>
    </location>
</feature>
<evidence type="ECO:0000313" key="2">
    <source>
        <dbReference type="EMBL" id="KLU26638.1"/>
    </source>
</evidence>
<dbReference type="EMBL" id="AEJF01000062">
    <property type="protein sequence ID" value="KLU26638.1"/>
    <property type="molecule type" value="Genomic_DNA"/>
</dbReference>
<feature type="compositionally biased region" description="Polar residues" evidence="1">
    <location>
        <begin position="135"/>
        <end position="147"/>
    </location>
</feature>
<dbReference type="PATRIC" id="fig|908627.4.peg.1688"/>
<feature type="region of interest" description="Disordered" evidence="1">
    <location>
        <begin position="90"/>
        <end position="161"/>
    </location>
</feature>
<feature type="non-terminal residue" evidence="2">
    <location>
        <position position="161"/>
    </location>
</feature>
<evidence type="ECO:0000313" key="3">
    <source>
        <dbReference type="Proteomes" id="UP000035963"/>
    </source>
</evidence>
<feature type="compositionally biased region" description="Pro residues" evidence="1">
    <location>
        <begin position="120"/>
        <end position="130"/>
    </location>
</feature>
<feature type="region of interest" description="Disordered" evidence="1">
    <location>
        <begin position="1"/>
        <end position="25"/>
    </location>
</feature>
<protein>
    <submittedName>
        <fullName evidence="2">Uncharacterized protein</fullName>
    </submittedName>
</protein>
<dbReference type="Proteomes" id="UP000035963">
    <property type="component" value="Unassembled WGS sequence"/>
</dbReference>
<comment type="caution">
    <text evidence="2">The sequence shown here is derived from an EMBL/GenBank/DDBJ whole genome shotgun (WGS) entry which is preliminary data.</text>
</comment>
<name>A0A0J1G359_9BURK</name>